<dbReference type="GO" id="GO:0015078">
    <property type="term" value="F:proton transmembrane transporter activity"/>
    <property type="evidence" value="ECO:0007669"/>
    <property type="project" value="InterPro"/>
</dbReference>
<dbReference type="GO" id="GO:0031966">
    <property type="term" value="C:mitochondrial membrane"/>
    <property type="evidence" value="ECO:0007669"/>
    <property type="project" value="UniProtKB-SubCell"/>
</dbReference>
<evidence type="ECO:0000256" key="5">
    <source>
        <dbReference type="ARBA" id="ARBA00022547"/>
    </source>
</evidence>
<evidence type="ECO:0000256" key="10">
    <source>
        <dbReference type="ARBA" id="ARBA00023128"/>
    </source>
</evidence>
<proteinExistence type="inferred from homology"/>
<dbReference type="Pfam" id="PF00895">
    <property type="entry name" value="ATP-synt_8"/>
    <property type="match status" value="1"/>
</dbReference>
<comment type="subunit">
    <text evidence="3">F-type ATPases have 2 components, CF(1) - the catalytic core - and CF(0) - the membrane proton channel.</text>
</comment>
<evidence type="ECO:0000256" key="7">
    <source>
        <dbReference type="ARBA" id="ARBA00022781"/>
    </source>
</evidence>
<keyword evidence="9 12" id="KW-0406">Ion transport</keyword>
<keyword evidence="4 12" id="KW-0813">Transport</keyword>
<keyword evidence="7 12" id="KW-0375">Hydrogen ion transport</keyword>
<name>A0A0S2M6H6_9CUCU</name>
<dbReference type="InterPro" id="IPR001421">
    <property type="entry name" value="ATP8_metazoa"/>
</dbReference>
<evidence type="ECO:0000256" key="1">
    <source>
        <dbReference type="ARBA" id="ARBA00004304"/>
    </source>
</evidence>
<organism evidence="14">
    <name type="scientific">Aspidiphorus orbiculatus</name>
    <dbReference type="NCBI Taxonomy" id="577441"/>
    <lineage>
        <taxon>Eukaryota</taxon>
        <taxon>Metazoa</taxon>
        <taxon>Ecdysozoa</taxon>
        <taxon>Arthropoda</taxon>
        <taxon>Hexapoda</taxon>
        <taxon>Insecta</taxon>
        <taxon>Pterygota</taxon>
        <taxon>Neoptera</taxon>
        <taxon>Endopterygota</taxon>
        <taxon>Coleoptera</taxon>
        <taxon>Polyphaga</taxon>
        <taxon>Cucujiformia</taxon>
        <taxon>Sphindidae</taxon>
        <taxon>Aspidiphorus</taxon>
    </lineage>
</organism>
<keyword evidence="8 13" id="KW-1133">Transmembrane helix</keyword>
<comment type="similarity">
    <text evidence="2 12">Belongs to the ATPase protein 8 family.</text>
</comment>
<comment type="subcellular location">
    <subcellularLocation>
        <location evidence="1 12">Mitochondrion membrane</location>
        <topology evidence="1 12">Single-pass membrane protein</topology>
    </subcellularLocation>
</comment>
<sequence length="51" mass="6434">MPQMMPMNWTMLFILFTITFMVFNMFNYYYVFYTAKNINKTNTSLQQIWKW</sequence>
<dbReference type="GO" id="GO:0015986">
    <property type="term" value="P:proton motive force-driven ATP synthesis"/>
    <property type="evidence" value="ECO:0007669"/>
    <property type="project" value="InterPro"/>
</dbReference>
<evidence type="ECO:0000256" key="9">
    <source>
        <dbReference type="ARBA" id="ARBA00023065"/>
    </source>
</evidence>
<geneLocation type="mitochondrion" evidence="14"/>
<evidence type="ECO:0000256" key="2">
    <source>
        <dbReference type="ARBA" id="ARBA00008892"/>
    </source>
</evidence>
<feature type="transmembrane region" description="Helical" evidence="13">
    <location>
        <begin position="12"/>
        <end position="31"/>
    </location>
</feature>
<evidence type="ECO:0000256" key="3">
    <source>
        <dbReference type="ARBA" id="ARBA00011291"/>
    </source>
</evidence>
<accession>A0A0S2M6H6</accession>
<keyword evidence="10 12" id="KW-0496">Mitochondrion</keyword>
<evidence type="ECO:0000256" key="13">
    <source>
        <dbReference type="SAM" id="Phobius"/>
    </source>
</evidence>
<evidence type="ECO:0000256" key="11">
    <source>
        <dbReference type="ARBA" id="ARBA00023136"/>
    </source>
</evidence>
<dbReference type="EMBL" id="KT780625">
    <property type="protein sequence ID" value="ALO70299.1"/>
    <property type="molecule type" value="Genomic_DNA"/>
</dbReference>
<dbReference type="GO" id="GO:0045259">
    <property type="term" value="C:proton-transporting ATP synthase complex"/>
    <property type="evidence" value="ECO:0007669"/>
    <property type="project" value="UniProtKB-KW"/>
</dbReference>
<keyword evidence="5 12" id="KW-0138">CF(0)</keyword>
<evidence type="ECO:0000256" key="4">
    <source>
        <dbReference type="ARBA" id="ARBA00022448"/>
    </source>
</evidence>
<evidence type="ECO:0000256" key="6">
    <source>
        <dbReference type="ARBA" id="ARBA00022692"/>
    </source>
</evidence>
<evidence type="ECO:0000256" key="12">
    <source>
        <dbReference type="RuleBase" id="RU003661"/>
    </source>
</evidence>
<evidence type="ECO:0000256" key="8">
    <source>
        <dbReference type="ARBA" id="ARBA00022989"/>
    </source>
</evidence>
<keyword evidence="11 13" id="KW-0472">Membrane</keyword>
<evidence type="ECO:0000313" key="14">
    <source>
        <dbReference type="EMBL" id="ALO70299.1"/>
    </source>
</evidence>
<reference evidence="14" key="1">
    <citation type="submission" date="2015-09" db="EMBL/GenBank/DDBJ databases">
        <title>Staphyliniformia phylogenetics from de novo mitogenomic assemblies.</title>
        <authorList>
            <person name="Favreau E.A."/>
            <person name="Linard B."/>
            <person name="Vogler A.P."/>
        </authorList>
    </citation>
    <scope>NUCLEOTIDE SEQUENCE</scope>
</reference>
<protein>
    <recommendedName>
        <fullName evidence="12">ATP synthase complex subunit 8</fullName>
    </recommendedName>
</protein>
<dbReference type="AlphaFoldDB" id="A0A0S2M6H6"/>
<keyword evidence="6 12" id="KW-0812">Transmembrane</keyword>
<gene>
    <name evidence="14" type="primary">atp8</name>
</gene>